<dbReference type="EMBL" id="OBQI01000010">
    <property type="protein sequence ID" value="SOC53651.1"/>
    <property type="molecule type" value="Genomic_DNA"/>
</dbReference>
<keyword evidence="4" id="KW-1185">Reference proteome</keyword>
<protein>
    <recommendedName>
        <fullName evidence="2">Potassium/proton antiporter subunit KhtT-like N-terminal domain-containing protein</fullName>
    </recommendedName>
</protein>
<dbReference type="AlphaFoldDB" id="A0A285VM59"/>
<gene>
    <name evidence="3" type="ORF">SAMN05660748_0010</name>
</gene>
<accession>A0A285VM59</accession>
<evidence type="ECO:0000256" key="1">
    <source>
        <dbReference type="SAM" id="MobiDB-lite"/>
    </source>
</evidence>
<dbReference type="Proteomes" id="UP000219435">
    <property type="component" value="Unassembled WGS sequence"/>
</dbReference>
<feature type="region of interest" description="Disordered" evidence="1">
    <location>
        <begin position="69"/>
        <end position="91"/>
    </location>
</feature>
<name>A0A285VM59_9ACTN</name>
<evidence type="ECO:0000313" key="4">
    <source>
        <dbReference type="Proteomes" id="UP000219435"/>
    </source>
</evidence>
<dbReference type="Pfam" id="PF25991">
    <property type="entry name" value="KhtT_N"/>
    <property type="match status" value="1"/>
</dbReference>
<dbReference type="RefSeq" id="WP_097197235.1">
    <property type="nucleotide sequence ID" value="NZ_OBQI01000010.1"/>
</dbReference>
<organism evidence="3 4">
    <name type="scientific">Blastococcus aggregatus</name>
    <dbReference type="NCBI Taxonomy" id="38502"/>
    <lineage>
        <taxon>Bacteria</taxon>
        <taxon>Bacillati</taxon>
        <taxon>Actinomycetota</taxon>
        <taxon>Actinomycetes</taxon>
        <taxon>Geodermatophilales</taxon>
        <taxon>Geodermatophilaceae</taxon>
        <taxon>Blastococcus</taxon>
    </lineage>
</organism>
<reference evidence="4" key="1">
    <citation type="submission" date="2017-08" db="EMBL/GenBank/DDBJ databases">
        <authorList>
            <person name="Varghese N."/>
            <person name="Submissions S."/>
        </authorList>
    </citation>
    <scope>NUCLEOTIDE SEQUENCE [LARGE SCALE GENOMIC DNA]</scope>
    <source>
        <strain evidence="4">DSM 4725</strain>
    </source>
</reference>
<dbReference type="OrthoDB" id="5242677at2"/>
<evidence type="ECO:0000313" key="3">
    <source>
        <dbReference type="EMBL" id="SOC53651.1"/>
    </source>
</evidence>
<sequence>MEVEQTPLPGVGIRYDFATAYGRRLGLLVHRDERVDLVVYAENDPDIVAESVTLQPQERAVLVELLALPPGEDDPESRTHHRTWQLTEDQP</sequence>
<evidence type="ECO:0000259" key="2">
    <source>
        <dbReference type="Pfam" id="PF25991"/>
    </source>
</evidence>
<proteinExistence type="predicted"/>
<dbReference type="InterPro" id="IPR058776">
    <property type="entry name" value="KhtT-like_N"/>
</dbReference>
<feature type="domain" description="Potassium/proton antiporter subunit KhtT-like N-terminal" evidence="2">
    <location>
        <begin position="1"/>
        <end position="67"/>
    </location>
</feature>